<protein>
    <submittedName>
        <fullName evidence="6">Orc1/cdc6 family replication initiation protein</fullName>
    </submittedName>
</protein>
<evidence type="ECO:0000256" key="2">
    <source>
        <dbReference type="ARBA" id="ARBA00022705"/>
    </source>
</evidence>
<dbReference type="InterPro" id="IPR036388">
    <property type="entry name" value="WH-like_DNA-bd_sf"/>
</dbReference>
<evidence type="ECO:0000256" key="4">
    <source>
        <dbReference type="ARBA" id="ARBA00022840"/>
    </source>
</evidence>
<proteinExistence type="inferred from homology"/>
<accession>M0JJ37</accession>
<gene>
    <name evidence="6" type="ORF">C438_02647</name>
</gene>
<reference evidence="6 7" key="1">
    <citation type="journal article" date="2014" name="PLoS Genet.">
        <title>Phylogenetically driven sequencing of extremely halophilic archaea reveals strategies for static and dynamic osmo-response.</title>
        <authorList>
            <person name="Becker E.A."/>
            <person name="Seitzer P.M."/>
            <person name="Tritt A."/>
            <person name="Larsen D."/>
            <person name="Krusor M."/>
            <person name="Yao A.I."/>
            <person name="Wu D."/>
            <person name="Madern D."/>
            <person name="Eisen J.A."/>
            <person name="Darling A.E."/>
            <person name="Facciotti M.T."/>
        </authorList>
    </citation>
    <scope>NUCLEOTIDE SEQUENCE [LARGE SCALE GENOMIC DNA]</scope>
    <source>
        <strain evidence="6 7">ATCC 35960</strain>
    </source>
</reference>
<dbReference type="RefSeq" id="WP_004967679.1">
    <property type="nucleotide sequence ID" value="NZ_AOLP01000002.1"/>
</dbReference>
<evidence type="ECO:0000313" key="7">
    <source>
        <dbReference type="Proteomes" id="UP000011553"/>
    </source>
</evidence>
<keyword evidence="7" id="KW-1185">Reference proteome</keyword>
<evidence type="ECO:0000256" key="3">
    <source>
        <dbReference type="ARBA" id="ARBA00022741"/>
    </source>
</evidence>
<dbReference type="GO" id="GO:0005524">
    <property type="term" value="F:ATP binding"/>
    <property type="evidence" value="ECO:0007669"/>
    <property type="project" value="UniProtKB-KW"/>
</dbReference>
<dbReference type="InterPro" id="IPR015163">
    <property type="entry name" value="Cdc6_C"/>
</dbReference>
<dbReference type="GO" id="GO:0006260">
    <property type="term" value="P:DNA replication"/>
    <property type="evidence" value="ECO:0007669"/>
    <property type="project" value="UniProtKB-KW"/>
</dbReference>
<dbReference type="EMBL" id="AOLP01000002">
    <property type="protein sequence ID" value="EMA07984.1"/>
    <property type="molecule type" value="Genomic_DNA"/>
</dbReference>
<dbReference type="Proteomes" id="UP000011553">
    <property type="component" value="Unassembled WGS sequence"/>
</dbReference>
<organism evidence="6 7">
    <name type="scientific">Haloferax denitrificans ATCC 35960</name>
    <dbReference type="NCBI Taxonomy" id="662478"/>
    <lineage>
        <taxon>Archaea</taxon>
        <taxon>Methanobacteriati</taxon>
        <taxon>Methanobacteriota</taxon>
        <taxon>Stenosarchaea group</taxon>
        <taxon>Halobacteria</taxon>
        <taxon>Halobacteriales</taxon>
        <taxon>Haloferacaceae</taxon>
        <taxon>Haloferax</taxon>
    </lineage>
</organism>
<evidence type="ECO:0000313" key="6">
    <source>
        <dbReference type="EMBL" id="EMA07984.1"/>
    </source>
</evidence>
<dbReference type="Gene3D" id="1.10.10.10">
    <property type="entry name" value="Winged helix-like DNA-binding domain superfamily/Winged helix DNA-binding domain"/>
    <property type="match status" value="1"/>
</dbReference>
<comment type="similarity">
    <text evidence="1">Belongs to the CDC6/cdc18 family.</text>
</comment>
<feature type="domain" description="Cdc6 C-terminal" evidence="5">
    <location>
        <begin position="19"/>
        <end position="106"/>
    </location>
</feature>
<dbReference type="SUPFAM" id="SSF46785">
    <property type="entry name" value="Winged helix' DNA-binding domain"/>
    <property type="match status" value="1"/>
</dbReference>
<evidence type="ECO:0000256" key="1">
    <source>
        <dbReference type="ARBA" id="ARBA00006184"/>
    </source>
</evidence>
<keyword evidence="2" id="KW-0235">DNA replication</keyword>
<comment type="caution">
    <text evidence="6">The sequence shown here is derived from an EMBL/GenBank/DDBJ whole genome shotgun (WGS) entry which is preliminary data.</text>
</comment>
<keyword evidence="4" id="KW-0067">ATP-binding</keyword>
<name>M0JJ37_9EURY</name>
<dbReference type="SMART" id="SM01074">
    <property type="entry name" value="Cdc6_C"/>
    <property type="match status" value="1"/>
</dbReference>
<evidence type="ECO:0000259" key="5">
    <source>
        <dbReference type="SMART" id="SM01074"/>
    </source>
</evidence>
<sequence length="122" mass="13859">MDRFAALLKDQPTQANAPILALAALVESKNEAEFSSNEIYEVNRYITNQLDMDTLSQRRMNDLLNEAVFLDILGRTERVVGRGRRRGVTPYLYHLLEDSDIVQAVILRDSRFEPLGGQPLIP</sequence>
<dbReference type="Pfam" id="PF09079">
    <property type="entry name" value="WHD_Cdc6"/>
    <property type="match status" value="1"/>
</dbReference>
<keyword evidence="3" id="KW-0547">Nucleotide-binding</keyword>
<dbReference type="InterPro" id="IPR036390">
    <property type="entry name" value="WH_DNA-bd_sf"/>
</dbReference>
<dbReference type="AlphaFoldDB" id="M0JJ37"/>